<gene>
    <name evidence="2" type="ORF">EV44_g0779</name>
</gene>
<organism evidence="2 3">
    <name type="scientific">Uncinula necator</name>
    <name type="common">Grape powdery mildew</name>
    <dbReference type="NCBI Taxonomy" id="52586"/>
    <lineage>
        <taxon>Eukaryota</taxon>
        <taxon>Fungi</taxon>
        <taxon>Dikarya</taxon>
        <taxon>Ascomycota</taxon>
        <taxon>Pezizomycotina</taxon>
        <taxon>Leotiomycetes</taxon>
        <taxon>Erysiphales</taxon>
        <taxon>Erysiphaceae</taxon>
        <taxon>Erysiphe</taxon>
    </lineage>
</organism>
<sequence length="612" mass="67654">MAKSNSNGAINGKGGFFKSPSAFPNSLSQRSQPSAAQETEPKTTHKVQQRESQVSRRDSSMNFKNIFCRAKSDNVDNCSMTPISEDVQFSDRNKGVSGGSITGFAKTMALKGSFTSKDFDESAHSNLLFSGPHAKKISLAYKNSRSSSLTSSAKPISLKIMKHPECQSSTWQAPSLNQAYPQSIKHSRLSASTLSADAIIRVESNRRSNSVRESFAKFDAILRQSQPHNNSNNLIENTNFSTPHSHHRRKSSKNVTSAEWTQKIFVLVTSGYLLQYSGSGRNDRMPEKILQLGKDSVAFASDAIPGKHWVLQVSQSMSPDGTSTPNCRSLFSRINFRAMDHRKIAKSLLLVFDNADDLESWIYTLRREIKILGGRLSDSDNTRYYQKDKPLPSPKKPCQRFILQDADGCSPNSSTLPLMGPKLAEDDIRLRSKSESEGRTLFRHHSVATIRSSIGNYSTTNSIFSLDARRLGSLNGSHNRSSFMSSGQRTMITSQSSSARSSPVLSAFDDHNSKCQTDETTFFKPTPDFIHENGKGSPSETDKLPESVYCAFQGSQVPEHRRSLPTLVNEPPSLPPPRCALPPIPPRNIVKRSRGHSEISSMNFRAVSGGYI</sequence>
<dbReference type="HOGENOM" id="CLU_446325_0_0_1"/>
<proteinExistence type="predicted"/>
<feature type="region of interest" description="Disordered" evidence="1">
    <location>
        <begin position="1"/>
        <end position="58"/>
    </location>
</feature>
<dbReference type="EMBL" id="JNVN01002010">
    <property type="protein sequence ID" value="KHJ32523.1"/>
    <property type="molecule type" value="Genomic_DNA"/>
</dbReference>
<comment type="caution">
    <text evidence="2">The sequence shown here is derived from an EMBL/GenBank/DDBJ whole genome shotgun (WGS) entry which is preliminary data.</text>
</comment>
<accession>A0A0B1P2K4</accession>
<keyword evidence="3" id="KW-1185">Reference proteome</keyword>
<evidence type="ECO:0000313" key="2">
    <source>
        <dbReference type="EMBL" id="KHJ32523.1"/>
    </source>
</evidence>
<evidence type="ECO:0000256" key="1">
    <source>
        <dbReference type="SAM" id="MobiDB-lite"/>
    </source>
</evidence>
<feature type="compositionally biased region" description="Polar residues" evidence="1">
    <location>
        <begin position="22"/>
        <end position="37"/>
    </location>
</feature>
<dbReference type="SUPFAM" id="SSF50729">
    <property type="entry name" value="PH domain-like"/>
    <property type="match status" value="1"/>
</dbReference>
<name>A0A0B1P2K4_UNCNE</name>
<dbReference type="STRING" id="52586.A0A0B1P2K4"/>
<reference evidence="2 3" key="1">
    <citation type="journal article" date="2014" name="BMC Genomics">
        <title>Adaptive genomic structural variation in the grape powdery mildew pathogen, Erysiphe necator.</title>
        <authorList>
            <person name="Jones L."/>
            <person name="Riaz S."/>
            <person name="Morales-Cruz A."/>
            <person name="Amrine K.C."/>
            <person name="McGuire B."/>
            <person name="Gubler W.D."/>
            <person name="Walker M.A."/>
            <person name="Cantu D."/>
        </authorList>
    </citation>
    <scope>NUCLEOTIDE SEQUENCE [LARGE SCALE GENOMIC DNA]</scope>
    <source>
        <strain evidence="3">c</strain>
    </source>
</reference>
<evidence type="ECO:0000313" key="3">
    <source>
        <dbReference type="Proteomes" id="UP000030854"/>
    </source>
</evidence>
<dbReference type="AlphaFoldDB" id="A0A0B1P2K4"/>
<dbReference type="Proteomes" id="UP000030854">
    <property type="component" value="Unassembled WGS sequence"/>
</dbReference>
<protein>
    <submittedName>
        <fullName evidence="2">Putative peptidase family m20 m25 m40 protein</fullName>
    </submittedName>
</protein>